<feature type="compositionally biased region" description="Low complexity" evidence="1">
    <location>
        <begin position="523"/>
        <end position="532"/>
    </location>
</feature>
<feature type="compositionally biased region" description="Low complexity" evidence="1">
    <location>
        <begin position="569"/>
        <end position="580"/>
    </location>
</feature>
<protein>
    <recommendedName>
        <fullName evidence="2">Calcium/calmodulin-dependent protein kinase II association-domain domain-containing protein</fullName>
    </recommendedName>
</protein>
<feature type="compositionally biased region" description="Low complexity" evidence="1">
    <location>
        <begin position="599"/>
        <end position="608"/>
    </location>
</feature>
<dbReference type="AlphaFoldDB" id="A0ABD3RX86"/>
<feature type="compositionally biased region" description="Low complexity" evidence="1">
    <location>
        <begin position="249"/>
        <end position="259"/>
    </location>
</feature>
<keyword evidence="4" id="KW-1185">Reference proteome</keyword>
<feature type="compositionally biased region" description="Gly residues" evidence="1">
    <location>
        <begin position="625"/>
        <end position="634"/>
    </location>
</feature>
<dbReference type="InterPro" id="IPR032710">
    <property type="entry name" value="NTF2-like_dom_sf"/>
</dbReference>
<accession>A0ABD3RX86</accession>
<evidence type="ECO:0000313" key="4">
    <source>
        <dbReference type="Proteomes" id="UP001530377"/>
    </source>
</evidence>
<evidence type="ECO:0000256" key="1">
    <source>
        <dbReference type="SAM" id="MobiDB-lite"/>
    </source>
</evidence>
<reference evidence="3 4" key="1">
    <citation type="submission" date="2024-10" db="EMBL/GenBank/DDBJ databases">
        <title>Updated reference genomes for cyclostephanoid diatoms.</title>
        <authorList>
            <person name="Roberts W.R."/>
            <person name="Alverson A.J."/>
        </authorList>
    </citation>
    <scope>NUCLEOTIDE SEQUENCE [LARGE SCALE GENOMIC DNA]</scope>
    <source>
        <strain evidence="3 4">AJA228-03</strain>
    </source>
</reference>
<evidence type="ECO:0000259" key="2">
    <source>
        <dbReference type="Pfam" id="PF08332"/>
    </source>
</evidence>
<feature type="domain" description="Calcium/calmodulin-dependent protein kinase II association-domain" evidence="2">
    <location>
        <begin position="683"/>
        <end position="812"/>
    </location>
</feature>
<dbReference type="Proteomes" id="UP001530377">
    <property type="component" value="Unassembled WGS sequence"/>
</dbReference>
<feature type="compositionally biased region" description="Acidic residues" evidence="1">
    <location>
        <begin position="266"/>
        <end position="277"/>
    </location>
</feature>
<name>A0ABD3RX86_9STRA</name>
<evidence type="ECO:0000313" key="3">
    <source>
        <dbReference type="EMBL" id="KAL3816837.1"/>
    </source>
</evidence>
<dbReference type="EMBL" id="JALLPB020000129">
    <property type="protein sequence ID" value="KAL3816837.1"/>
    <property type="molecule type" value="Genomic_DNA"/>
</dbReference>
<comment type="caution">
    <text evidence="3">The sequence shown here is derived from an EMBL/GenBank/DDBJ whole genome shotgun (WGS) entry which is preliminary data.</text>
</comment>
<sequence length="812" mass="88431">MVTDAPRPFDLRSDLILTQFIRPIDDYSDEEPEDDDREPGPQREETIETLAYLCPSARPVLVFDDEMVRRAPILKHDLTIEQLAQDDETLEMRPTYEKTKNGRQVFRTLHAQLLSGKRVSTSGSAIMTKIQTITYDGDRPRFNFDHYVQRHVEQHNLHKDLEEYGVTALTEDLKIIWFEQGIKTKAFEVIKATVMANKGNYQTFQSVQDAYIDYYRKLAKLPLSALDNAVLPWARAGGQGGGNDKGERATVASTSTASTGKRNRDDEADAPPEDPGNDDDKSGWGRNRGNAAILKSNGQFVCRSTLRQLTEDERVDPVHEDMRKSFDLTIIDSLGPAASASDFPAEDLTPTYEHYDDDIFDFNPDYGDIEVTPETGDTFLGAEILLPRGGQLTKARVTARKRDLDGNLKGTANENPVLDTREYVVTFDDVALQNHNPPPSERHFLDCLEDADGNEITAFDMMHPKQQRKSRGGGGVKSSPTSAEIVIDVSNNDDNDGNRAKRRRRMGGESYPGHDTASAIETSSRSSSRPSPDISPPAMMDASCENRLQCARFTPVGQRVDDVTSMNESASPAAASATPSNRCDVDDDDDADDDEVRPTSTTTATEGASAAAIGAVAADAVGLGPGGAGGGEGEGTMSHAANPIDDDGGGGGGRKHANYGDDPSPPVGAAAVAAVRGASLTDEDVIAANGRLLDAIASGDYESYRDLTSHDMTAIEPESLGQVVQGMEFHKYYFDLKQRRDATPPVIHMISPCIRWLGGGDGGGGSYVAAILSYVRLDQILEDGKPVTKTTSETRVWENRGGRLVQVHFHKS</sequence>
<proteinExistence type="predicted"/>
<feature type="region of interest" description="Disordered" evidence="1">
    <location>
        <begin position="564"/>
        <end position="608"/>
    </location>
</feature>
<dbReference type="SUPFAM" id="SSF54427">
    <property type="entry name" value="NTF2-like"/>
    <property type="match status" value="1"/>
</dbReference>
<feature type="region of interest" description="Disordered" evidence="1">
    <location>
        <begin position="237"/>
        <end position="289"/>
    </location>
</feature>
<organism evidence="3 4">
    <name type="scientific">Cyclostephanos tholiformis</name>
    <dbReference type="NCBI Taxonomy" id="382380"/>
    <lineage>
        <taxon>Eukaryota</taxon>
        <taxon>Sar</taxon>
        <taxon>Stramenopiles</taxon>
        <taxon>Ochrophyta</taxon>
        <taxon>Bacillariophyta</taxon>
        <taxon>Coscinodiscophyceae</taxon>
        <taxon>Thalassiosirophycidae</taxon>
        <taxon>Stephanodiscales</taxon>
        <taxon>Stephanodiscaceae</taxon>
        <taxon>Cyclostephanos</taxon>
    </lineage>
</organism>
<feature type="compositionally biased region" description="Acidic residues" evidence="1">
    <location>
        <begin position="585"/>
        <end position="595"/>
    </location>
</feature>
<dbReference type="Pfam" id="PF08332">
    <property type="entry name" value="CaMKII_AD"/>
    <property type="match status" value="1"/>
</dbReference>
<feature type="region of interest" description="Disordered" evidence="1">
    <location>
        <begin position="461"/>
        <end position="540"/>
    </location>
</feature>
<dbReference type="Gene3D" id="3.10.450.50">
    <property type="match status" value="1"/>
</dbReference>
<dbReference type="InterPro" id="IPR013543">
    <property type="entry name" value="Ca/CaM-dep_prot_kinase-assoc"/>
</dbReference>
<feature type="region of interest" description="Disordered" evidence="1">
    <location>
        <begin position="625"/>
        <end position="665"/>
    </location>
</feature>
<gene>
    <name evidence="3" type="ORF">ACHAXA_005115</name>
</gene>